<reference evidence="2 3" key="1">
    <citation type="submission" date="2016-10" db="EMBL/GenBank/DDBJ databases">
        <authorList>
            <person name="de Groot N.N."/>
        </authorList>
    </citation>
    <scope>NUCLEOTIDE SEQUENCE [LARGE SCALE GENOMIC DNA]</scope>
    <source>
        <strain evidence="2 3">DSM 19033</strain>
    </source>
</reference>
<dbReference type="Pfam" id="PF00534">
    <property type="entry name" value="Glycos_transf_1"/>
    <property type="match status" value="1"/>
</dbReference>
<gene>
    <name evidence="2" type="ORF">SAMN05443550_10829</name>
</gene>
<dbReference type="Gene3D" id="3.40.50.2000">
    <property type="entry name" value="Glycogen Phosphorylase B"/>
    <property type="match status" value="2"/>
</dbReference>
<dbReference type="STRING" id="425514.SAMN05443550_10829"/>
<evidence type="ECO:0000313" key="2">
    <source>
        <dbReference type="EMBL" id="SEA98834.1"/>
    </source>
</evidence>
<dbReference type="PANTHER" id="PTHR12526">
    <property type="entry name" value="GLYCOSYLTRANSFERASE"/>
    <property type="match status" value="1"/>
</dbReference>
<dbReference type="GO" id="GO:0016757">
    <property type="term" value="F:glycosyltransferase activity"/>
    <property type="evidence" value="ECO:0007669"/>
    <property type="project" value="InterPro"/>
</dbReference>
<accession>A0A1H4FNF9</accession>
<feature type="domain" description="Glycosyl transferase family 1" evidence="1">
    <location>
        <begin position="148"/>
        <end position="312"/>
    </location>
</feature>
<keyword evidence="2" id="KW-0808">Transferase</keyword>
<dbReference type="EMBL" id="FNRA01000008">
    <property type="protein sequence ID" value="SEA98834.1"/>
    <property type="molecule type" value="Genomic_DNA"/>
</dbReference>
<proteinExistence type="predicted"/>
<protein>
    <submittedName>
        <fullName evidence="2">Glycosyltransferase involved in cell wall bisynthesis</fullName>
    </submittedName>
</protein>
<evidence type="ECO:0000259" key="1">
    <source>
        <dbReference type="Pfam" id="PF00534"/>
    </source>
</evidence>
<dbReference type="RefSeq" id="WP_139298324.1">
    <property type="nucleotide sequence ID" value="NZ_FNRA01000008.1"/>
</dbReference>
<organism evidence="2 3">
    <name type="scientific">Pedobacter hartonius</name>
    <dbReference type="NCBI Taxonomy" id="425514"/>
    <lineage>
        <taxon>Bacteria</taxon>
        <taxon>Pseudomonadati</taxon>
        <taxon>Bacteroidota</taxon>
        <taxon>Sphingobacteriia</taxon>
        <taxon>Sphingobacteriales</taxon>
        <taxon>Sphingobacteriaceae</taxon>
        <taxon>Pedobacter</taxon>
    </lineage>
</organism>
<evidence type="ECO:0000313" key="3">
    <source>
        <dbReference type="Proteomes" id="UP000198850"/>
    </source>
</evidence>
<name>A0A1H4FNF9_9SPHI</name>
<keyword evidence="3" id="KW-1185">Reference proteome</keyword>
<dbReference type="SUPFAM" id="SSF53756">
    <property type="entry name" value="UDP-Glycosyltransferase/glycogen phosphorylase"/>
    <property type="match status" value="1"/>
</dbReference>
<dbReference type="PANTHER" id="PTHR12526:SF630">
    <property type="entry name" value="GLYCOSYLTRANSFERASE"/>
    <property type="match status" value="1"/>
</dbReference>
<dbReference type="CDD" id="cd03801">
    <property type="entry name" value="GT4_PimA-like"/>
    <property type="match status" value="1"/>
</dbReference>
<dbReference type="InterPro" id="IPR001296">
    <property type="entry name" value="Glyco_trans_1"/>
</dbReference>
<dbReference type="OrthoDB" id="9787111at2"/>
<dbReference type="Proteomes" id="UP000198850">
    <property type="component" value="Unassembled WGS sequence"/>
</dbReference>
<dbReference type="AlphaFoldDB" id="A0A1H4FNF9"/>
<sequence>MKILLLSHSFYPAIGGIESISEMLAEEFIAAGHEVHLLTRTKFDQQEIFSYQIIRDPGFFTIVKSILWCDVIFENNLSLRMSWPNVFLRKPLITGIQTWIADNKGKAKLLNMMKKFWIRTSTVLVACSEAVRKGTYDRAIVIGNPYNEKIFKKDPSVTVKKDFVFLGRLVSDKGAGLALEAFKYFAAEHKGSSLTIIGSGPEQEGLEAKVKLYGLEQLVVFAGALRGQQIVDILNRHTYLLVPSMWREPFGIVALEGLACGCIPIVSDGGGLPEAVGEAGLVFKRGDADDLYRQMSAVYADPKLRLKLEQASDEQLRRHSSRYVAQDYINVFEKFFKYRR</sequence>